<dbReference type="RefSeq" id="WP_380205106.1">
    <property type="nucleotide sequence ID" value="NZ_JBHTEK010000001.1"/>
</dbReference>
<sequence>MEDIMASGASSLLELAQARGAQQDQASFATSLRFCLSHLNIAYNQLKKNEMAQFRP</sequence>
<organism evidence="1 2">
    <name type="scientific">Hymenobacter humi</name>
    <dbReference type="NCBI Taxonomy" id="1411620"/>
    <lineage>
        <taxon>Bacteria</taxon>
        <taxon>Pseudomonadati</taxon>
        <taxon>Bacteroidota</taxon>
        <taxon>Cytophagia</taxon>
        <taxon>Cytophagales</taxon>
        <taxon>Hymenobacteraceae</taxon>
        <taxon>Hymenobacter</taxon>
    </lineage>
</organism>
<name>A0ABW2UB82_9BACT</name>
<gene>
    <name evidence="1" type="ORF">ACFQT0_21275</name>
</gene>
<keyword evidence="2" id="KW-1185">Reference proteome</keyword>
<accession>A0ABW2UB82</accession>
<reference evidence="2" key="1">
    <citation type="journal article" date="2019" name="Int. J. Syst. Evol. Microbiol.">
        <title>The Global Catalogue of Microorganisms (GCM) 10K type strain sequencing project: providing services to taxonomists for standard genome sequencing and annotation.</title>
        <authorList>
            <consortium name="The Broad Institute Genomics Platform"/>
            <consortium name="The Broad Institute Genome Sequencing Center for Infectious Disease"/>
            <person name="Wu L."/>
            <person name="Ma J."/>
        </authorList>
    </citation>
    <scope>NUCLEOTIDE SEQUENCE [LARGE SCALE GENOMIC DNA]</scope>
    <source>
        <strain evidence="2">JCM 19635</strain>
    </source>
</reference>
<proteinExistence type="predicted"/>
<dbReference type="Proteomes" id="UP001596513">
    <property type="component" value="Unassembled WGS sequence"/>
</dbReference>
<dbReference type="EMBL" id="JBHTEK010000001">
    <property type="protein sequence ID" value="MFC7669614.1"/>
    <property type="molecule type" value="Genomic_DNA"/>
</dbReference>
<evidence type="ECO:0000313" key="2">
    <source>
        <dbReference type="Proteomes" id="UP001596513"/>
    </source>
</evidence>
<comment type="caution">
    <text evidence="1">The sequence shown here is derived from an EMBL/GenBank/DDBJ whole genome shotgun (WGS) entry which is preliminary data.</text>
</comment>
<evidence type="ECO:0000313" key="1">
    <source>
        <dbReference type="EMBL" id="MFC7669614.1"/>
    </source>
</evidence>
<protein>
    <submittedName>
        <fullName evidence="1">Uncharacterized protein</fullName>
    </submittedName>
</protein>